<dbReference type="PANTHER" id="PTHR38167:SF1">
    <property type="entry name" value="C2H2-TYPE DOMAIN-CONTAINING PROTEIN"/>
    <property type="match status" value="1"/>
</dbReference>
<comment type="caution">
    <text evidence="2">The sequence shown here is derived from an EMBL/GenBank/DDBJ whole genome shotgun (WGS) entry which is preliminary data.</text>
</comment>
<dbReference type="EMBL" id="MU865967">
    <property type="protein sequence ID" value="KAK4445277.1"/>
    <property type="molecule type" value="Genomic_DNA"/>
</dbReference>
<gene>
    <name evidence="2" type="ORF">QBC34DRAFT_413541</name>
</gene>
<feature type="region of interest" description="Disordered" evidence="1">
    <location>
        <begin position="52"/>
        <end position="73"/>
    </location>
</feature>
<feature type="region of interest" description="Disordered" evidence="1">
    <location>
        <begin position="162"/>
        <end position="206"/>
    </location>
</feature>
<reference evidence="2" key="1">
    <citation type="journal article" date="2023" name="Mol. Phylogenet. Evol.">
        <title>Genome-scale phylogeny and comparative genomics of the fungal order Sordariales.</title>
        <authorList>
            <person name="Hensen N."/>
            <person name="Bonometti L."/>
            <person name="Westerberg I."/>
            <person name="Brannstrom I.O."/>
            <person name="Guillou S."/>
            <person name="Cros-Aarteil S."/>
            <person name="Calhoun S."/>
            <person name="Haridas S."/>
            <person name="Kuo A."/>
            <person name="Mondo S."/>
            <person name="Pangilinan J."/>
            <person name="Riley R."/>
            <person name="LaButti K."/>
            <person name="Andreopoulos B."/>
            <person name="Lipzen A."/>
            <person name="Chen C."/>
            <person name="Yan M."/>
            <person name="Daum C."/>
            <person name="Ng V."/>
            <person name="Clum A."/>
            <person name="Steindorff A."/>
            <person name="Ohm R.A."/>
            <person name="Martin F."/>
            <person name="Silar P."/>
            <person name="Natvig D.O."/>
            <person name="Lalanne C."/>
            <person name="Gautier V."/>
            <person name="Ament-Velasquez S.L."/>
            <person name="Kruys A."/>
            <person name="Hutchinson M.I."/>
            <person name="Powell A.J."/>
            <person name="Barry K."/>
            <person name="Miller A.N."/>
            <person name="Grigoriev I.V."/>
            <person name="Debuchy R."/>
            <person name="Gladieux P."/>
            <person name="Hiltunen Thoren M."/>
            <person name="Johannesson H."/>
        </authorList>
    </citation>
    <scope>NUCLEOTIDE SEQUENCE</scope>
    <source>
        <strain evidence="2">PSN243</strain>
    </source>
</reference>
<name>A0AAV9GAT2_9PEZI</name>
<evidence type="ECO:0000313" key="2">
    <source>
        <dbReference type="EMBL" id="KAK4445277.1"/>
    </source>
</evidence>
<sequence length="206" mass="23347">MAPVNDKVQKIINAPEHQLRAALKVFCTSDKKTCDRLWNCLSNIIAMDTQSPAVTTKRKADDGDASEEEGIDDQKRTKLIEDVHHCVRCNMTFRNSENADKACFYHPEELESNEDHDFWADMDDWMGEYEDFQDDNPEAFWFTCCNKDGTTKGCTYGKHWAADDERGPVPFPDAKDVDEGTKGAAIVISDDSESDEEDEEDSDDSD</sequence>
<organism evidence="2 3">
    <name type="scientific">Podospora aff. communis PSN243</name>
    <dbReference type="NCBI Taxonomy" id="3040156"/>
    <lineage>
        <taxon>Eukaryota</taxon>
        <taxon>Fungi</taxon>
        <taxon>Dikarya</taxon>
        <taxon>Ascomycota</taxon>
        <taxon>Pezizomycotina</taxon>
        <taxon>Sordariomycetes</taxon>
        <taxon>Sordariomycetidae</taxon>
        <taxon>Sordariales</taxon>
        <taxon>Podosporaceae</taxon>
        <taxon>Podospora</taxon>
    </lineage>
</organism>
<evidence type="ECO:0008006" key="4">
    <source>
        <dbReference type="Google" id="ProtNLM"/>
    </source>
</evidence>
<dbReference type="AlphaFoldDB" id="A0AAV9GAT2"/>
<protein>
    <recommendedName>
        <fullName evidence="4">C2H2-type domain-containing protein</fullName>
    </recommendedName>
</protein>
<reference evidence="2" key="2">
    <citation type="submission" date="2023-05" db="EMBL/GenBank/DDBJ databases">
        <authorList>
            <consortium name="Lawrence Berkeley National Laboratory"/>
            <person name="Steindorff A."/>
            <person name="Hensen N."/>
            <person name="Bonometti L."/>
            <person name="Westerberg I."/>
            <person name="Brannstrom I.O."/>
            <person name="Guillou S."/>
            <person name="Cros-Aarteil S."/>
            <person name="Calhoun S."/>
            <person name="Haridas S."/>
            <person name="Kuo A."/>
            <person name="Mondo S."/>
            <person name="Pangilinan J."/>
            <person name="Riley R."/>
            <person name="Labutti K."/>
            <person name="Andreopoulos B."/>
            <person name="Lipzen A."/>
            <person name="Chen C."/>
            <person name="Yanf M."/>
            <person name="Daum C."/>
            <person name="Ng V."/>
            <person name="Clum A."/>
            <person name="Ohm R."/>
            <person name="Martin F."/>
            <person name="Silar P."/>
            <person name="Natvig D."/>
            <person name="Lalanne C."/>
            <person name="Gautier V."/>
            <person name="Ament-Velasquez S.L."/>
            <person name="Kruys A."/>
            <person name="Hutchinson M.I."/>
            <person name="Powell A.J."/>
            <person name="Barry K."/>
            <person name="Miller A.N."/>
            <person name="Grigoriev I.V."/>
            <person name="Debuchy R."/>
            <person name="Gladieux P."/>
            <person name="Thoren M.H."/>
            <person name="Johannesson H."/>
        </authorList>
    </citation>
    <scope>NUCLEOTIDE SEQUENCE</scope>
    <source>
        <strain evidence="2">PSN243</strain>
    </source>
</reference>
<proteinExistence type="predicted"/>
<keyword evidence="3" id="KW-1185">Reference proteome</keyword>
<dbReference type="Proteomes" id="UP001321760">
    <property type="component" value="Unassembled WGS sequence"/>
</dbReference>
<feature type="compositionally biased region" description="Acidic residues" evidence="1">
    <location>
        <begin position="190"/>
        <end position="206"/>
    </location>
</feature>
<accession>A0AAV9GAT2</accession>
<feature type="compositionally biased region" description="Basic and acidic residues" evidence="1">
    <location>
        <begin position="162"/>
        <end position="181"/>
    </location>
</feature>
<evidence type="ECO:0000313" key="3">
    <source>
        <dbReference type="Proteomes" id="UP001321760"/>
    </source>
</evidence>
<evidence type="ECO:0000256" key="1">
    <source>
        <dbReference type="SAM" id="MobiDB-lite"/>
    </source>
</evidence>
<dbReference type="PANTHER" id="PTHR38167">
    <property type="entry name" value="C2H2-TYPE DOMAIN-CONTAINING PROTEIN"/>
    <property type="match status" value="1"/>
</dbReference>